<accession>A0ABX8M7A5</accession>
<name>A0ABX8M7A5_9PSED</name>
<dbReference type="EMBL" id="CP077073">
    <property type="protein sequence ID" value="QXH34859.1"/>
    <property type="molecule type" value="Genomic_DNA"/>
</dbReference>
<protein>
    <recommendedName>
        <fullName evidence="3">Addiction module antidote protein</fullName>
    </recommendedName>
</protein>
<evidence type="ECO:0008006" key="3">
    <source>
        <dbReference type="Google" id="ProtNLM"/>
    </source>
</evidence>
<dbReference type="Proteomes" id="UP001047646">
    <property type="component" value="Chromosome"/>
</dbReference>
<gene>
    <name evidence="1" type="ORF">KSS95_22425</name>
</gene>
<organism evidence="1 2">
    <name type="scientific">Pseudomonas muyukensis</name>
    <dbReference type="NCBI Taxonomy" id="2842357"/>
    <lineage>
        <taxon>Bacteria</taxon>
        <taxon>Pseudomonadati</taxon>
        <taxon>Pseudomonadota</taxon>
        <taxon>Gammaproteobacteria</taxon>
        <taxon>Pseudomonadales</taxon>
        <taxon>Pseudomonadaceae</taxon>
        <taxon>Pseudomonas</taxon>
    </lineage>
</organism>
<evidence type="ECO:0000313" key="2">
    <source>
        <dbReference type="Proteomes" id="UP001047646"/>
    </source>
</evidence>
<reference evidence="1" key="1">
    <citation type="journal article" date="2021" name="Microorganisms">
        <title>The Ever-Expanding Pseudomonas Genus: Description of 43 New Species and Partition of the Pseudomonas putida Group.</title>
        <authorList>
            <person name="Girard L."/>
            <person name="Lood C."/>
            <person name="Hofte M."/>
            <person name="Vandamme P."/>
            <person name="Rokni-Zadeh H."/>
            <person name="van Noort V."/>
            <person name="Lavigne R."/>
            <person name="De Mot R."/>
        </authorList>
    </citation>
    <scope>NUCLEOTIDE SEQUENCE</scope>
    <source>
        <strain evidence="1">COW39</strain>
    </source>
</reference>
<dbReference type="RefSeq" id="WP_217849731.1">
    <property type="nucleotide sequence ID" value="NZ_CP077073.1"/>
</dbReference>
<evidence type="ECO:0000313" key="1">
    <source>
        <dbReference type="EMBL" id="QXH34859.1"/>
    </source>
</evidence>
<sequence>MKDRSHDEAMAELFQAAPSYAEDLLVEVIRDGNADELAILERQLLVAFASREANPTS</sequence>
<keyword evidence="2" id="KW-1185">Reference proteome</keyword>
<proteinExistence type="predicted"/>